<dbReference type="RefSeq" id="WP_218604249.1">
    <property type="nucleotide sequence ID" value="NZ_JADQDJ010000202.1"/>
</dbReference>
<evidence type="ECO:0000313" key="4">
    <source>
        <dbReference type="Proteomes" id="UP000694287"/>
    </source>
</evidence>
<feature type="transmembrane region" description="Helical" evidence="1">
    <location>
        <begin position="57"/>
        <end position="79"/>
    </location>
</feature>
<dbReference type="Pfam" id="PF00174">
    <property type="entry name" value="Oxidored_molyb"/>
    <property type="match status" value="1"/>
</dbReference>
<dbReference type="EMBL" id="JADQDK010000001">
    <property type="protein sequence ID" value="MBW0138211.1"/>
    <property type="molecule type" value="Genomic_DNA"/>
</dbReference>
<organism evidence="3 4">
    <name type="scientific">Pseudonocardia abyssalis</name>
    <dbReference type="NCBI Taxonomy" id="2792008"/>
    <lineage>
        <taxon>Bacteria</taxon>
        <taxon>Bacillati</taxon>
        <taxon>Actinomycetota</taxon>
        <taxon>Actinomycetes</taxon>
        <taxon>Pseudonocardiales</taxon>
        <taxon>Pseudonocardiaceae</taxon>
        <taxon>Pseudonocardia</taxon>
    </lineage>
</organism>
<proteinExistence type="predicted"/>
<protein>
    <submittedName>
        <fullName evidence="3">Molybdopterin-dependent oxidoreductase</fullName>
    </submittedName>
</protein>
<keyword evidence="1" id="KW-0472">Membrane</keyword>
<feature type="transmembrane region" description="Helical" evidence="1">
    <location>
        <begin position="85"/>
        <end position="107"/>
    </location>
</feature>
<keyword evidence="1" id="KW-1133">Transmembrane helix</keyword>
<dbReference type="InterPro" id="IPR000572">
    <property type="entry name" value="OxRdtase_Mopterin-bd_dom"/>
</dbReference>
<evidence type="ECO:0000259" key="2">
    <source>
        <dbReference type="Pfam" id="PF00174"/>
    </source>
</evidence>
<feature type="transmembrane region" description="Helical" evidence="1">
    <location>
        <begin position="128"/>
        <end position="145"/>
    </location>
</feature>
<name>A0ABS6V135_9PSEU</name>
<comment type="caution">
    <text evidence="3">The sequence shown here is derived from an EMBL/GenBank/DDBJ whole genome shotgun (WGS) entry which is preliminary data.</text>
</comment>
<feature type="transmembrane region" description="Helical" evidence="1">
    <location>
        <begin position="19"/>
        <end position="37"/>
    </location>
</feature>
<evidence type="ECO:0000256" key="1">
    <source>
        <dbReference type="SAM" id="Phobius"/>
    </source>
</evidence>
<gene>
    <name evidence="3" type="ORF">I4I81_28675</name>
</gene>
<dbReference type="Proteomes" id="UP000694287">
    <property type="component" value="Unassembled WGS sequence"/>
</dbReference>
<evidence type="ECO:0000313" key="3">
    <source>
        <dbReference type="EMBL" id="MBW0138211.1"/>
    </source>
</evidence>
<reference evidence="3 4" key="1">
    <citation type="submission" date="2020-11" db="EMBL/GenBank/DDBJ databases">
        <title>Pseudonocardia abyssalis sp. nov. and Pseudonocardia oceani sp. nov., description and phylogenomic analysis of two novel actinomycetes isolated from the deep Southern Ocean.</title>
        <authorList>
            <person name="Parra J."/>
        </authorList>
    </citation>
    <scope>NUCLEOTIDE SEQUENCE [LARGE SCALE GENOMIC DNA]</scope>
    <source>
        <strain evidence="3 4">KRD-168</strain>
    </source>
</reference>
<sequence>MTTTATGVLAFATGDPGSARWTTGVHGVSGLGLLVLVPAKSRIARRGLRRPGRSRKVIGWMFVVLVGLAVGSGVLHALWGWDPVVLGLLPMQIHVGAAVGVVVLLVAHLRVHRRRPLLRRTDLDRRRALLGTGVVAGSALLWFVAPGRDRRETGSHEVTTVPVTQWMFDPVPRLPDRPLRTPGGEVDLAALPSTSVRAVLDCTGGWYSEQQWRGVSVSALGLPASASIDVVSATGYRRRFPASEAGSLLLATHLAGRLLSAGHGAPVRLVAPGRRGFWWVKWVVAVEVVDEPSWWQPPFPLQ</sequence>
<keyword evidence="4" id="KW-1185">Reference proteome</keyword>
<keyword evidence="1" id="KW-0812">Transmembrane</keyword>
<accession>A0ABS6V135</accession>
<feature type="domain" description="Oxidoreductase molybdopterin-binding" evidence="2">
    <location>
        <begin position="187"/>
        <end position="293"/>
    </location>
</feature>